<dbReference type="AlphaFoldDB" id="A0A1W2GBY9"/>
<dbReference type="Pfam" id="PF22013">
    <property type="entry name" value="PG_1098_Fer"/>
    <property type="match status" value="1"/>
</dbReference>
<dbReference type="STRING" id="692418.SAMN04488029_1866"/>
<dbReference type="OrthoDB" id="1000417at2"/>
<accession>A0A1W2GBY9</accession>
<dbReference type="RefSeq" id="WP_084372556.1">
    <property type="nucleotide sequence ID" value="NZ_FWYF01000002.1"/>
</dbReference>
<reference evidence="3 4" key="1">
    <citation type="submission" date="2017-04" db="EMBL/GenBank/DDBJ databases">
        <authorList>
            <person name="Afonso C.L."/>
            <person name="Miller P.J."/>
            <person name="Scott M.A."/>
            <person name="Spackman E."/>
            <person name="Goraichik I."/>
            <person name="Dimitrov K.M."/>
            <person name="Suarez D.L."/>
            <person name="Swayne D.E."/>
        </authorList>
    </citation>
    <scope>NUCLEOTIDE SEQUENCE [LARGE SCALE GENOMIC DNA]</scope>
    <source>
        <strain evidence="3 4">DSM 26133</strain>
    </source>
</reference>
<organism evidence="3 4">
    <name type="scientific">Reichenbachiella faecimaris</name>
    <dbReference type="NCBI Taxonomy" id="692418"/>
    <lineage>
        <taxon>Bacteria</taxon>
        <taxon>Pseudomonadati</taxon>
        <taxon>Bacteroidota</taxon>
        <taxon>Cytophagia</taxon>
        <taxon>Cytophagales</taxon>
        <taxon>Reichenbachiellaceae</taxon>
        <taxon>Reichenbachiella</taxon>
    </lineage>
</organism>
<dbReference type="SUPFAM" id="SSF53335">
    <property type="entry name" value="S-adenosyl-L-methionine-dependent methyltransferases"/>
    <property type="match status" value="1"/>
</dbReference>
<feature type="domain" description="PG-1098 ferredoxin-like" evidence="2">
    <location>
        <begin position="282"/>
        <end position="325"/>
    </location>
</feature>
<gene>
    <name evidence="3" type="ORF">SAMN04488029_1866</name>
</gene>
<keyword evidence="4" id="KW-1185">Reference proteome</keyword>
<evidence type="ECO:0000313" key="4">
    <source>
        <dbReference type="Proteomes" id="UP000192472"/>
    </source>
</evidence>
<dbReference type="Gene3D" id="3.40.50.150">
    <property type="entry name" value="Vaccinia Virus protein VP39"/>
    <property type="match status" value="1"/>
</dbReference>
<dbReference type="CDD" id="cd02440">
    <property type="entry name" value="AdoMet_MTases"/>
    <property type="match status" value="1"/>
</dbReference>
<name>A0A1W2GBY9_REIFA</name>
<dbReference type="InterPro" id="IPR029063">
    <property type="entry name" value="SAM-dependent_MTases_sf"/>
</dbReference>
<keyword evidence="3" id="KW-0489">Methyltransferase</keyword>
<dbReference type="Proteomes" id="UP000192472">
    <property type="component" value="Unassembled WGS sequence"/>
</dbReference>
<proteinExistence type="predicted"/>
<dbReference type="InterPro" id="IPR054168">
    <property type="entry name" value="PG_1098_Fer"/>
</dbReference>
<evidence type="ECO:0000259" key="2">
    <source>
        <dbReference type="Pfam" id="PF22013"/>
    </source>
</evidence>
<dbReference type="Pfam" id="PF18096">
    <property type="entry name" value="Thump_like"/>
    <property type="match status" value="1"/>
</dbReference>
<feature type="domain" description="THUMP-like" evidence="1">
    <location>
        <begin position="326"/>
        <end position="396"/>
    </location>
</feature>
<keyword evidence="3" id="KW-0808">Transferase</keyword>
<sequence length="397" mass="44855">MSNSLIDILSSSKVKEFIQTHLNDDPVALVLQSKKYPELPIREIVAQIQSRKKAQTKLPEWFAHEEVIFPHGVSMEQCSSEETAKYKAGLVRGKSVSDLTGGFGIDLFYLSQQFEKAHYIEKSQELVELANHNFENLKAKNIELVNTSAEEYLTKETESADLYFIDPARRDETNQKVFQIEDCTPDLNLIIPLLLKRKAEVLIKLSPLLDIRLALEVLSNVKEVHVVSVKNECKELLFLIAPSHQGSAERIAVNLTKDQKETFVFSDAQEEVVPQFSLPLDFLYEPNASIMKAGGFNAVSHAFNIKKLNRNSHLYTSDAVVKNFPGRTFKIIDQTVLNKKKLKPFLPQSKANITVRNYPMTVKEIRKKTGIREGGEVYLFATTLMDGGLAVLVCEKL</sequence>
<dbReference type="Gene3D" id="1.10.10.1110">
    <property type="entry name" value="Methyltransferase PG1098, N-terminal domain"/>
    <property type="match status" value="1"/>
</dbReference>
<dbReference type="GO" id="GO:0032259">
    <property type="term" value="P:methylation"/>
    <property type="evidence" value="ECO:0007669"/>
    <property type="project" value="UniProtKB-KW"/>
</dbReference>
<protein>
    <submittedName>
        <fullName evidence="3">Methyltransferase domain-containing protein</fullName>
    </submittedName>
</protein>
<dbReference type="GO" id="GO:0008168">
    <property type="term" value="F:methyltransferase activity"/>
    <property type="evidence" value="ECO:0007669"/>
    <property type="project" value="UniProtKB-KW"/>
</dbReference>
<dbReference type="EMBL" id="FWYF01000002">
    <property type="protein sequence ID" value="SMD34143.1"/>
    <property type="molecule type" value="Genomic_DNA"/>
</dbReference>
<evidence type="ECO:0000313" key="3">
    <source>
        <dbReference type="EMBL" id="SMD34143.1"/>
    </source>
</evidence>
<dbReference type="InterPro" id="IPR041497">
    <property type="entry name" value="Thump-like"/>
</dbReference>
<evidence type="ECO:0000259" key="1">
    <source>
        <dbReference type="Pfam" id="PF18096"/>
    </source>
</evidence>